<reference evidence="1 2" key="1">
    <citation type="submission" date="2013-09" db="EMBL/GenBank/DDBJ databases">
        <authorList>
            <person name="Durkin A.S."/>
            <person name="Haft D.R."/>
            <person name="McCorrison J."/>
            <person name="Torralba M."/>
            <person name="Gillis M."/>
            <person name="Haft D.H."/>
            <person name="Methe B."/>
            <person name="Sutton G."/>
            <person name="Nelson K.E."/>
        </authorList>
    </citation>
    <scope>NUCLEOTIDE SEQUENCE [LARGE SCALE GENOMIC DNA]</scope>
    <source>
        <strain evidence="1 2">BV3C16-1</strain>
    </source>
</reference>
<dbReference type="GO" id="GO:0006281">
    <property type="term" value="P:DNA repair"/>
    <property type="evidence" value="ECO:0007669"/>
    <property type="project" value="InterPro"/>
</dbReference>
<evidence type="ECO:0000313" key="1">
    <source>
        <dbReference type="EMBL" id="ERT58467.1"/>
    </source>
</evidence>
<name>U7UGA9_9FIRM</name>
<dbReference type="Proteomes" id="UP000017090">
    <property type="component" value="Unassembled WGS sequence"/>
</dbReference>
<comment type="caution">
    <text evidence="1">The sequence shown here is derived from an EMBL/GenBank/DDBJ whole genome shotgun (WGS) entry which is preliminary data.</text>
</comment>
<dbReference type="InterPro" id="IPR036614">
    <property type="entry name" value="RusA-like_sf"/>
</dbReference>
<proteinExistence type="predicted"/>
<protein>
    <submittedName>
        <fullName evidence="1">Uncharacterized protein</fullName>
    </submittedName>
</protein>
<dbReference type="PATRIC" id="fig|1111454.3.peg.1584"/>
<dbReference type="AlphaFoldDB" id="U7UGA9"/>
<evidence type="ECO:0000313" key="2">
    <source>
        <dbReference type="Proteomes" id="UP000017090"/>
    </source>
</evidence>
<sequence length="38" mass="4382">MTDLGFWTDDALVACEEIQKFYLDKPGLYIEIEELTNG</sequence>
<gene>
    <name evidence="1" type="ORF">HMPREF1250_0019</name>
</gene>
<keyword evidence="2" id="KW-1185">Reference proteome</keyword>
<dbReference type="GO" id="GO:0000287">
    <property type="term" value="F:magnesium ion binding"/>
    <property type="evidence" value="ECO:0007669"/>
    <property type="project" value="InterPro"/>
</dbReference>
<organism evidence="1 2">
    <name type="scientific">Megasphaera vaginalis</name>
    <name type="common">ex Srinivasan et al. 2021</name>
    <dbReference type="NCBI Taxonomy" id="1111454"/>
    <lineage>
        <taxon>Bacteria</taxon>
        <taxon>Bacillati</taxon>
        <taxon>Bacillota</taxon>
        <taxon>Negativicutes</taxon>
        <taxon>Veillonellales</taxon>
        <taxon>Veillonellaceae</taxon>
        <taxon>Megasphaera</taxon>
    </lineage>
</organism>
<dbReference type="GO" id="GO:0006310">
    <property type="term" value="P:DNA recombination"/>
    <property type="evidence" value="ECO:0007669"/>
    <property type="project" value="InterPro"/>
</dbReference>
<dbReference type="EMBL" id="AWXA01000042">
    <property type="protein sequence ID" value="ERT58467.1"/>
    <property type="molecule type" value="Genomic_DNA"/>
</dbReference>
<dbReference type="SUPFAM" id="SSF103084">
    <property type="entry name" value="Holliday junction resolvase RusA"/>
    <property type="match status" value="1"/>
</dbReference>
<accession>U7UGA9</accession>